<evidence type="ECO:0000313" key="4">
    <source>
        <dbReference type="Proteomes" id="UP000318571"/>
    </source>
</evidence>
<feature type="region of interest" description="Disordered" evidence="2">
    <location>
        <begin position="601"/>
        <end position="642"/>
    </location>
</feature>
<protein>
    <submittedName>
        <fullName evidence="3">Uncharacterized protein</fullName>
    </submittedName>
</protein>
<feature type="compositionally biased region" description="Polar residues" evidence="2">
    <location>
        <begin position="233"/>
        <end position="243"/>
    </location>
</feature>
<reference evidence="3 4" key="1">
    <citation type="journal article" date="2018" name="Nat. Ecol. Evol.">
        <title>Genomic signatures of mitonuclear coevolution across populations of Tigriopus californicus.</title>
        <authorList>
            <person name="Barreto F.S."/>
            <person name="Watson E.T."/>
            <person name="Lima T.G."/>
            <person name="Willett C.S."/>
            <person name="Edmands S."/>
            <person name="Li W."/>
            <person name="Burton R.S."/>
        </authorList>
    </citation>
    <scope>NUCLEOTIDE SEQUENCE [LARGE SCALE GENOMIC DNA]</scope>
    <source>
        <strain evidence="3 4">San Diego</strain>
    </source>
</reference>
<feature type="region of interest" description="Disordered" evidence="2">
    <location>
        <begin position="494"/>
        <end position="575"/>
    </location>
</feature>
<dbReference type="EMBL" id="VCGU01000002">
    <property type="protein sequence ID" value="TRY79244.1"/>
    <property type="molecule type" value="Genomic_DNA"/>
</dbReference>
<accession>A0A553PNJ2</accession>
<feature type="region of interest" description="Disordered" evidence="2">
    <location>
        <begin position="136"/>
        <end position="155"/>
    </location>
</feature>
<evidence type="ECO:0000256" key="1">
    <source>
        <dbReference type="SAM" id="Coils"/>
    </source>
</evidence>
<proteinExistence type="predicted"/>
<feature type="compositionally biased region" description="Low complexity" evidence="2">
    <location>
        <begin position="525"/>
        <end position="569"/>
    </location>
</feature>
<name>A0A553PNJ2_TIGCA</name>
<feature type="compositionally biased region" description="Basic and acidic residues" evidence="2">
    <location>
        <begin position="617"/>
        <end position="628"/>
    </location>
</feature>
<feature type="compositionally biased region" description="Low complexity" evidence="2">
    <location>
        <begin position="187"/>
        <end position="217"/>
    </location>
</feature>
<dbReference type="Proteomes" id="UP000318571">
    <property type="component" value="Chromosome 6"/>
</dbReference>
<feature type="compositionally biased region" description="Basic residues" evidence="2">
    <location>
        <begin position="496"/>
        <end position="511"/>
    </location>
</feature>
<evidence type="ECO:0000256" key="2">
    <source>
        <dbReference type="SAM" id="MobiDB-lite"/>
    </source>
</evidence>
<feature type="compositionally biased region" description="Basic and acidic residues" evidence="2">
    <location>
        <begin position="272"/>
        <end position="286"/>
    </location>
</feature>
<comment type="caution">
    <text evidence="3">The sequence shown here is derived from an EMBL/GenBank/DDBJ whole genome shotgun (WGS) entry which is preliminary data.</text>
</comment>
<keyword evidence="4" id="KW-1185">Reference proteome</keyword>
<feature type="coiled-coil region" evidence="1">
    <location>
        <begin position="32"/>
        <end position="59"/>
    </location>
</feature>
<keyword evidence="1" id="KW-0175">Coiled coil</keyword>
<sequence length="646" mass="70903">MAPILELKRNVGHVENLQKSLKDISHSSPNSIKSRLAQVRELEQEVHAVDNELTSIVKEREENNRRLNTKKVHHISTLQELGKSGSISGHQYHHRFVERKTRYQYALLTGLLGNDTGASSDGNSVKWRSEMDLQGSPESFTSLGGGSNRASPLRKVSPPFPFAAAKFLAESRIRSGSDPALTLKKATNGSLKKSNNNKNNTTTTTNTNTNTSTSGSNQDENKKPFSSMIRKSVQAQVKSSPDSSPRAGRRNPLRMLSNAIDFRGKRRNQRPKSVECGRDYIHDHPTGSKLTHNPKGINSVSTSDLVIATPTSPRLLKAHELDDIFGMGVSRHSLPNLDPLDIQEAMTRVHGEQSIKGQSSVSGYATNPRPYKIKQNPHNLPPLENRNSAPEIVVTAHVNGNAGRRGQGGLEERINRAKARVQSGFNHFGSGPNLGSTACPIPLHGPKPKLSSRFQSAQKLNSKFLNNFSNSVKRSRTFNISDVQEELATLGLSKTLPRKHKTRKTSNKSGRHSVESSPENGAAYSYGSSTMSFDSSSTASSRKSSNSSTNNEEASSSRNFDSYSSASSSTTNQNLRTEVSEQALAEIAAWEMFAQNYFSKLEESNPNTPNDVSLTIRRVESGQDREISGTKPPRKLSTVEIKDLEI</sequence>
<organism evidence="3 4">
    <name type="scientific">Tigriopus californicus</name>
    <name type="common">Marine copepod</name>
    <dbReference type="NCBI Taxonomy" id="6832"/>
    <lineage>
        <taxon>Eukaryota</taxon>
        <taxon>Metazoa</taxon>
        <taxon>Ecdysozoa</taxon>
        <taxon>Arthropoda</taxon>
        <taxon>Crustacea</taxon>
        <taxon>Multicrustacea</taxon>
        <taxon>Hexanauplia</taxon>
        <taxon>Copepoda</taxon>
        <taxon>Harpacticoida</taxon>
        <taxon>Harpacticidae</taxon>
        <taxon>Tigriopus</taxon>
    </lineage>
</organism>
<feature type="compositionally biased region" description="Polar residues" evidence="2">
    <location>
        <begin position="604"/>
        <end position="613"/>
    </location>
</feature>
<evidence type="ECO:0000313" key="3">
    <source>
        <dbReference type="EMBL" id="TRY79244.1"/>
    </source>
</evidence>
<dbReference type="AlphaFoldDB" id="A0A553PNJ2"/>
<gene>
    <name evidence="3" type="ORF">TCAL_01978</name>
</gene>
<feature type="region of interest" description="Disordered" evidence="2">
    <location>
        <begin position="179"/>
        <end position="296"/>
    </location>
</feature>